<evidence type="ECO:0000313" key="5">
    <source>
        <dbReference type="Proteomes" id="UP000013966"/>
    </source>
</evidence>
<evidence type="ECO:0000313" key="4">
    <source>
        <dbReference type="EMBL" id="BAN27372.1"/>
    </source>
</evidence>
<dbReference type="AlphaFoldDB" id="R4X4J8"/>
<dbReference type="RefSeq" id="WP_016348081.1">
    <property type="nucleotide sequence ID" value="NC_021289.1"/>
</dbReference>
<reference evidence="4 5" key="1">
    <citation type="journal article" date="2013" name="Genome Announc.">
        <title>Complete Genome Sequence of Burkholderia sp. Strain RPE64, Bacterial Symbiont of the Bean Bug Riptortus pedestris.</title>
        <authorList>
            <person name="Shibata T.F."/>
            <person name="Maeda T."/>
            <person name="Nikoh N."/>
            <person name="Yamaguchi K."/>
            <person name="Oshima K."/>
            <person name="Hattori M."/>
            <person name="Nishiyama T."/>
            <person name="Hasebe M."/>
            <person name="Fukatsu T."/>
            <person name="Kikuchi Y."/>
            <person name="Shigenobu S."/>
        </authorList>
    </citation>
    <scope>NUCLEOTIDE SEQUENCE [LARGE SCALE GENOMIC DNA]</scope>
    <source>
        <plasmid evidence="4 5">p1</plasmid>
    </source>
</reference>
<feature type="domain" description="N-acetyltransferase" evidence="3">
    <location>
        <begin position="7"/>
        <end position="169"/>
    </location>
</feature>
<dbReference type="InterPro" id="IPR016181">
    <property type="entry name" value="Acyl_CoA_acyltransferase"/>
</dbReference>
<accession>R4X4J8</accession>
<dbReference type="PATRIC" id="fig|758793.3.peg.5583"/>
<proteinExistence type="predicted"/>
<name>R4X4J8_9BURK</name>
<dbReference type="PANTHER" id="PTHR43877:SF2">
    <property type="entry name" value="AMINOALKYLPHOSPHONATE N-ACETYLTRANSFERASE-RELATED"/>
    <property type="match status" value="1"/>
</dbReference>
<protein>
    <submittedName>
        <fullName evidence="4">Putative GCN5-related N-acetyltransferase</fullName>
    </submittedName>
</protein>
<keyword evidence="4" id="KW-0614">Plasmid</keyword>
<dbReference type="KEGG" id="buo:BRPE64_DCDS04360"/>
<dbReference type="InterPro" id="IPR050832">
    <property type="entry name" value="Bact_Acetyltransf"/>
</dbReference>
<organism evidence="4 5">
    <name type="scientific">Caballeronia insecticola</name>
    <dbReference type="NCBI Taxonomy" id="758793"/>
    <lineage>
        <taxon>Bacteria</taxon>
        <taxon>Pseudomonadati</taxon>
        <taxon>Pseudomonadota</taxon>
        <taxon>Betaproteobacteria</taxon>
        <taxon>Burkholderiales</taxon>
        <taxon>Burkholderiaceae</taxon>
        <taxon>Caballeronia</taxon>
    </lineage>
</organism>
<evidence type="ECO:0000256" key="2">
    <source>
        <dbReference type="ARBA" id="ARBA00023315"/>
    </source>
</evidence>
<dbReference type="SUPFAM" id="SSF55729">
    <property type="entry name" value="Acyl-CoA N-acyltransferases (Nat)"/>
    <property type="match status" value="1"/>
</dbReference>
<dbReference type="PROSITE" id="PS51186">
    <property type="entry name" value="GNAT"/>
    <property type="match status" value="1"/>
</dbReference>
<dbReference type="Gene3D" id="3.40.630.30">
    <property type="match status" value="1"/>
</dbReference>
<evidence type="ECO:0000256" key="1">
    <source>
        <dbReference type="ARBA" id="ARBA00022679"/>
    </source>
</evidence>
<dbReference type="Pfam" id="PF00583">
    <property type="entry name" value="Acetyltransf_1"/>
    <property type="match status" value="1"/>
</dbReference>
<keyword evidence="1 4" id="KW-0808">Transferase</keyword>
<sequence>MPNTSAFSLRRLTPEDAIVFRDVRLEGLQRYPAAFGASYEDERDRPLEWFRARITDHAVFGGFSNDGTLAGVAGLQVPPGAKMKHKGILWGMYVRPSARGTGLAAALLDCVLEHARGVVDEVKLEVAPDNTAAMRLYGAAGFVEFAREPRALKIDGTYHDSVSMTLPFDTTGAA</sequence>
<dbReference type="OrthoDB" id="9799092at2"/>
<evidence type="ECO:0000259" key="3">
    <source>
        <dbReference type="PROSITE" id="PS51186"/>
    </source>
</evidence>
<keyword evidence="5" id="KW-1185">Reference proteome</keyword>
<dbReference type="HOGENOM" id="CLU_013985_19_4_4"/>
<keyword evidence="2" id="KW-0012">Acyltransferase</keyword>
<gene>
    <name evidence="4" type="ORF">BRPE64_DCDS04360</name>
</gene>
<reference evidence="4 5" key="2">
    <citation type="journal article" date="2018" name="Int. J. Syst. Evol. Microbiol.">
        <title>Burkholderia insecticola sp. nov., a gut symbiotic bacterium of the bean bug Riptortus pedestris.</title>
        <authorList>
            <person name="Takeshita K."/>
            <person name="Tamaki H."/>
            <person name="Ohbayashi T."/>
            <person name="Meng X.-Y."/>
            <person name="Sone T."/>
            <person name="Mitani Y."/>
            <person name="Peeters C."/>
            <person name="Kikuchi Y."/>
            <person name="Vandamme P."/>
        </authorList>
    </citation>
    <scope>NUCLEOTIDE SEQUENCE [LARGE SCALE GENOMIC DNA]</scope>
    <source>
        <strain evidence="4">RPE64</strain>
        <plasmid evidence="4 5">p1</plasmid>
    </source>
</reference>
<dbReference type="Proteomes" id="UP000013966">
    <property type="component" value="Plasmid p1"/>
</dbReference>
<dbReference type="CDD" id="cd04301">
    <property type="entry name" value="NAT_SF"/>
    <property type="match status" value="1"/>
</dbReference>
<dbReference type="GO" id="GO:0016747">
    <property type="term" value="F:acyltransferase activity, transferring groups other than amino-acyl groups"/>
    <property type="evidence" value="ECO:0007669"/>
    <property type="project" value="InterPro"/>
</dbReference>
<dbReference type="InterPro" id="IPR000182">
    <property type="entry name" value="GNAT_dom"/>
</dbReference>
<dbReference type="PANTHER" id="PTHR43877">
    <property type="entry name" value="AMINOALKYLPHOSPHONATE N-ACETYLTRANSFERASE-RELATED-RELATED"/>
    <property type="match status" value="1"/>
</dbReference>
<dbReference type="EMBL" id="AP013061">
    <property type="protein sequence ID" value="BAN27372.1"/>
    <property type="molecule type" value="Genomic_DNA"/>
</dbReference>
<geneLocation type="plasmid" evidence="4 5">
    <name>p1</name>
</geneLocation>